<keyword evidence="2" id="KW-0479">Metal-binding</keyword>
<protein>
    <recommendedName>
        <fullName evidence="5">DDE Tnp4 domain-containing protein</fullName>
    </recommendedName>
</protein>
<sequence>MGSNKNKSSSSSDLELSIIRLERAMQKLEKRHKKDTKTIKDALKEQTAINSRLVDLLEAYDQGTQPERAISLPQVLIDLPYVKVFDKKKQEYIERQQQYSKELFIWLIENYCSQLNLPALEKSQMESRFEHCQAIATEIAERCKRKHGLDKQVQWGDVKDFYNEMYKQLEHEASPYMPLKSCTRRWGSRLLLSKSFQNAATTNNKQTKNMAHANNNLTATAYNPGDENELANENDASSQNNSISGQELTFQGNNQTPTINNNYIDEEGPNNEIHIHTQDNSSHHARTNNQIDTQHKRLSSAERDEAMRQMENYVESIESNDNRKSVEKINHDNSNSNRSGDQSSSCGSTNEEESSSDTSANEEESSSDTITSVDSSSDGSSTSYNSSSSNNDSDGVLVNTKISKYNVKNNKNSKKRANNKKTSKKKSDNSKGSNKKSVSGIAGSDIEKYLPQSIFHTFYKKFWMDDENYKRINKIVNDALTNMFSNIKLRILSTRKNNPDLFKHITLILDGHDSRINYTDTDLDRSRLYSYKFKKNGLRTQFAADINDMIIFVSKSELCSGSSDGSIFLNMKLYNKMNENDTLAVDGGYTLFITQFIELANEKGYEFSNDNFVYPIRKNINENITITQEHFNNTFGSFRTRIEIQFSEIGNKFYCFNNNKSIVKMDNIKFYNLQFRVACLLKNINKFVELFNVPILPHHKLWHSNNFEFPIEKKLIDVVVSNCGEPP</sequence>
<feature type="compositionally biased region" description="Polar residues" evidence="4">
    <location>
        <begin position="234"/>
        <end position="263"/>
    </location>
</feature>
<keyword evidence="7" id="KW-1185">Reference proteome</keyword>
<organism evidence="6 7">
    <name type="scientific">Circinella minor</name>
    <dbReference type="NCBI Taxonomy" id="1195481"/>
    <lineage>
        <taxon>Eukaryota</taxon>
        <taxon>Fungi</taxon>
        <taxon>Fungi incertae sedis</taxon>
        <taxon>Mucoromycota</taxon>
        <taxon>Mucoromycotina</taxon>
        <taxon>Mucoromycetes</taxon>
        <taxon>Mucorales</taxon>
        <taxon>Lichtheimiaceae</taxon>
        <taxon>Circinella</taxon>
    </lineage>
</organism>
<feature type="compositionally biased region" description="Low complexity" evidence="4">
    <location>
        <begin position="401"/>
        <end position="410"/>
    </location>
</feature>
<feature type="coiled-coil region" evidence="3">
    <location>
        <begin position="11"/>
        <end position="45"/>
    </location>
</feature>
<keyword evidence="3" id="KW-0175">Coiled coil</keyword>
<evidence type="ECO:0000256" key="1">
    <source>
        <dbReference type="ARBA" id="ARBA00001968"/>
    </source>
</evidence>
<dbReference type="Proteomes" id="UP000646827">
    <property type="component" value="Unassembled WGS sequence"/>
</dbReference>
<feature type="domain" description="DDE Tnp4" evidence="5">
    <location>
        <begin position="510"/>
        <end position="683"/>
    </location>
</feature>
<comment type="caution">
    <text evidence="6">The sequence shown here is derived from an EMBL/GenBank/DDBJ whole genome shotgun (WGS) entry which is preliminary data.</text>
</comment>
<feature type="region of interest" description="Disordered" evidence="4">
    <location>
        <begin position="223"/>
        <end position="303"/>
    </location>
</feature>
<feature type="compositionally biased region" description="Low complexity" evidence="4">
    <location>
        <begin position="367"/>
        <end position="394"/>
    </location>
</feature>
<dbReference type="AlphaFoldDB" id="A0A8H7VHU4"/>
<feature type="region of interest" description="Disordered" evidence="4">
    <location>
        <begin position="315"/>
        <end position="440"/>
    </location>
</feature>
<evidence type="ECO:0000259" key="5">
    <source>
        <dbReference type="Pfam" id="PF13359"/>
    </source>
</evidence>
<dbReference type="InterPro" id="IPR027806">
    <property type="entry name" value="HARBI1_dom"/>
</dbReference>
<feature type="compositionally biased region" description="Low complexity" evidence="4">
    <location>
        <begin position="333"/>
        <end position="349"/>
    </location>
</feature>
<reference evidence="6 7" key="1">
    <citation type="submission" date="2020-12" db="EMBL/GenBank/DDBJ databases">
        <title>Metabolic potential, ecology and presence of endohyphal bacteria is reflected in genomic diversity of Mucoromycotina.</title>
        <authorList>
            <person name="Muszewska A."/>
            <person name="Okrasinska A."/>
            <person name="Steczkiewicz K."/>
            <person name="Drgas O."/>
            <person name="Orlowska M."/>
            <person name="Perlinska-Lenart U."/>
            <person name="Aleksandrzak-Piekarczyk T."/>
            <person name="Szatraj K."/>
            <person name="Zielenkiewicz U."/>
            <person name="Pilsyk S."/>
            <person name="Malc E."/>
            <person name="Mieczkowski P."/>
            <person name="Kruszewska J.S."/>
            <person name="Biernat P."/>
            <person name="Pawlowska J."/>
        </authorList>
    </citation>
    <scope>NUCLEOTIDE SEQUENCE [LARGE SCALE GENOMIC DNA]</scope>
    <source>
        <strain evidence="6 7">CBS 142.35</strain>
    </source>
</reference>
<evidence type="ECO:0000256" key="4">
    <source>
        <dbReference type="SAM" id="MobiDB-lite"/>
    </source>
</evidence>
<dbReference type="GO" id="GO:0046872">
    <property type="term" value="F:metal ion binding"/>
    <property type="evidence" value="ECO:0007669"/>
    <property type="project" value="UniProtKB-KW"/>
</dbReference>
<feature type="compositionally biased region" description="Basic and acidic residues" evidence="4">
    <location>
        <begin position="293"/>
        <end position="303"/>
    </location>
</feature>
<feature type="compositionally biased region" description="Basic residues" evidence="4">
    <location>
        <begin position="411"/>
        <end position="424"/>
    </location>
</feature>
<dbReference type="Pfam" id="PF13359">
    <property type="entry name" value="DDE_Tnp_4"/>
    <property type="match status" value="1"/>
</dbReference>
<evidence type="ECO:0000256" key="2">
    <source>
        <dbReference type="ARBA" id="ARBA00022723"/>
    </source>
</evidence>
<dbReference type="OrthoDB" id="2393881at2759"/>
<feature type="compositionally biased region" description="Acidic residues" evidence="4">
    <location>
        <begin position="350"/>
        <end position="366"/>
    </location>
</feature>
<comment type="cofactor">
    <cofactor evidence="1">
        <name>a divalent metal cation</name>
        <dbReference type="ChEBI" id="CHEBI:60240"/>
    </cofactor>
</comment>
<gene>
    <name evidence="6" type="ORF">INT45_002790</name>
</gene>
<feature type="compositionally biased region" description="Basic and acidic residues" evidence="4">
    <location>
        <begin position="320"/>
        <end position="331"/>
    </location>
</feature>
<accession>A0A8H7VHU4</accession>
<evidence type="ECO:0000256" key="3">
    <source>
        <dbReference type="SAM" id="Coils"/>
    </source>
</evidence>
<proteinExistence type="predicted"/>
<dbReference type="EMBL" id="JAEPRB010000550">
    <property type="protein sequence ID" value="KAG2215064.1"/>
    <property type="molecule type" value="Genomic_DNA"/>
</dbReference>
<name>A0A8H7VHU4_9FUNG</name>
<evidence type="ECO:0000313" key="6">
    <source>
        <dbReference type="EMBL" id="KAG2215064.1"/>
    </source>
</evidence>
<evidence type="ECO:0000313" key="7">
    <source>
        <dbReference type="Proteomes" id="UP000646827"/>
    </source>
</evidence>
<feature type="compositionally biased region" description="Low complexity" evidence="4">
    <location>
        <begin position="430"/>
        <end position="439"/>
    </location>
</feature>